<gene>
    <name evidence="2" type="ORF">JCM19241_3166</name>
</gene>
<dbReference type="Gene3D" id="3.40.50.1820">
    <property type="entry name" value="alpha/beta hydrolase"/>
    <property type="match status" value="1"/>
</dbReference>
<dbReference type="InterPro" id="IPR050228">
    <property type="entry name" value="Carboxylesterase_BioH"/>
</dbReference>
<dbReference type="EMBL" id="BBSC01000001">
    <property type="protein sequence ID" value="GAM73711.1"/>
    <property type="molecule type" value="Genomic_DNA"/>
</dbReference>
<dbReference type="InterPro" id="IPR029058">
    <property type="entry name" value="AB_hydrolase_fold"/>
</dbReference>
<accession>A0A0B8Q597</accession>
<dbReference type="Pfam" id="PF00561">
    <property type="entry name" value="Abhydrolase_1"/>
    <property type="match status" value="1"/>
</dbReference>
<dbReference type="PRINTS" id="PR00111">
    <property type="entry name" value="ABHYDROLASE"/>
</dbReference>
<comment type="caution">
    <text evidence="2">The sequence shown here is derived from an EMBL/GenBank/DDBJ whole genome shotgun (WGS) entry which is preliminary data.</text>
</comment>
<dbReference type="Proteomes" id="UP000031666">
    <property type="component" value="Unassembled WGS sequence"/>
</dbReference>
<name>A0A0B8Q597_9VIBR</name>
<dbReference type="SUPFAM" id="SSF53474">
    <property type="entry name" value="alpha/beta-Hydrolases"/>
    <property type="match status" value="1"/>
</dbReference>
<dbReference type="EC" id="3.1.1.24" evidence="2"/>
<evidence type="ECO:0000259" key="1">
    <source>
        <dbReference type="Pfam" id="PF00561"/>
    </source>
</evidence>
<dbReference type="AlphaFoldDB" id="A0A0B8Q597"/>
<organism evidence="2 3">
    <name type="scientific">Vibrio ishigakensis</name>
    <dbReference type="NCBI Taxonomy" id="1481914"/>
    <lineage>
        <taxon>Bacteria</taxon>
        <taxon>Pseudomonadati</taxon>
        <taxon>Pseudomonadota</taxon>
        <taxon>Gammaproteobacteria</taxon>
        <taxon>Vibrionales</taxon>
        <taxon>Vibrionaceae</taxon>
        <taxon>Vibrio</taxon>
    </lineage>
</organism>
<dbReference type="InterPro" id="IPR000073">
    <property type="entry name" value="AB_hydrolase_1"/>
</dbReference>
<dbReference type="PANTHER" id="PTHR43194:SF5">
    <property type="entry name" value="PIMELOYL-[ACYL-CARRIER PROTEIN] METHYL ESTER ESTERASE"/>
    <property type="match status" value="1"/>
</dbReference>
<evidence type="ECO:0000313" key="3">
    <source>
        <dbReference type="Proteomes" id="UP000031666"/>
    </source>
</evidence>
<dbReference type="GO" id="GO:0047570">
    <property type="term" value="F:3-oxoadipate enol-lactonase activity"/>
    <property type="evidence" value="ECO:0007669"/>
    <property type="project" value="UniProtKB-EC"/>
</dbReference>
<feature type="domain" description="AB hydrolase-1" evidence="1">
    <location>
        <begin position="44"/>
        <end position="220"/>
    </location>
</feature>
<dbReference type="PANTHER" id="PTHR43194">
    <property type="entry name" value="HYDROLASE ALPHA/BETA FOLD FAMILY"/>
    <property type="match status" value="1"/>
</dbReference>
<reference evidence="2 3" key="1">
    <citation type="submission" date="2015-01" db="EMBL/GenBank/DDBJ databases">
        <title>Vibrio sp. C94 JCM 19241 whole genome shotgun sequence.</title>
        <authorList>
            <person name="Sawabe T."/>
            <person name="Meirelles P."/>
            <person name="Feng G."/>
            <person name="Sayaka M."/>
            <person name="Hattori M."/>
            <person name="Ohkuma M."/>
        </authorList>
    </citation>
    <scope>NUCLEOTIDE SEQUENCE [LARGE SCALE GENOMIC DNA]</scope>
    <source>
        <strain evidence="3">JCM 19241</strain>
    </source>
</reference>
<proteinExistence type="predicted"/>
<evidence type="ECO:0000313" key="2">
    <source>
        <dbReference type="EMBL" id="GAM73711.1"/>
    </source>
</evidence>
<dbReference type="STRING" id="1481914.JCM19241_3166"/>
<keyword evidence="2" id="KW-0378">Hydrolase</keyword>
<sequence>MSQTPLIWLPGLLCDQDLFADMNAALPNWVAPQTVKLGALNSMQAMARKVLEEAPQEFILGGLSMGGILAFEVYRQAPDRVKGLILMDTNAADEKPEVSVKRDALVERAENGEFEAITPQVLTPLLIHESRLRDAALTQRVSQMAENIGLNAFKAHAKALATRPDQRPLLSDITCPTLVVTGKQDALCPMANHLLMAEHIADVSLHVIPECGHLSSMEKPSEVASIVSDWLERKIQ</sequence>
<protein>
    <submittedName>
        <fullName evidence="2">Beta-ketoadipate enol-lactone hydrolase</fullName>
        <ecNumber evidence="2">3.1.1.24</ecNumber>
    </submittedName>
</protein>
<reference evidence="2 3" key="2">
    <citation type="submission" date="2015-01" db="EMBL/GenBank/DDBJ databases">
        <authorList>
            <consortium name="NBRP consortium"/>
            <person name="Sawabe T."/>
            <person name="Meirelles P."/>
            <person name="Feng G."/>
            <person name="Sayaka M."/>
            <person name="Hattori M."/>
            <person name="Ohkuma M."/>
        </authorList>
    </citation>
    <scope>NUCLEOTIDE SEQUENCE [LARGE SCALE GENOMIC DNA]</scope>
    <source>
        <strain evidence="3">JCM 19241</strain>
    </source>
</reference>